<comment type="caution">
    <text evidence="2">The sequence shown here is derived from an EMBL/GenBank/DDBJ whole genome shotgun (WGS) entry which is preliminary data.</text>
</comment>
<sequence>MSIEEGYVPKLLDSKSPQQELESTINKSKESNENPQPGEEINKDTPGRVTLRSDTNANLSKDKLLNQICDELDNATEERVLVFQTVDTETAHSTATELDRLAEGKGYRVGRNCITIEICGLVVAGAMSVIVIKWSENPAKQVKSDIEVFELDPLGDVRSIQQEIIFPTPAANIANAQRIAISRRQLFGPNLPAGQGPAQLTYLSINDLRVIADEYLRFEGYSPAP</sequence>
<feature type="compositionally biased region" description="Polar residues" evidence="1">
    <location>
        <begin position="15"/>
        <end position="26"/>
    </location>
</feature>
<evidence type="ECO:0000313" key="3">
    <source>
        <dbReference type="Proteomes" id="UP000053958"/>
    </source>
</evidence>
<feature type="region of interest" description="Disordered" evidence="1">
    <location>
        <begin position="1"/>
        <end position="49"/>
    </location>
</feature>
<gene>
    <name evidence="2" type="ORF">T310_1350</name>
</gene>
<dbReference type="RefSeq" id="XP_013331215.1">
    <property type="nucleotide sequence ID" value="XM_013475761.1"/>
</dbReference>
<proteinExistence type="predicted"/>
<evidence type="ECO:0000313" key="2">
    <source>
        <dbReference type="EMBL" id="KKA24603.1"/>
    </source>
</evidence>
<evidence type="ECO:0000256" key="1">
    <source>
        <dbReference type="SAM" id="MobiDB-lite"/>
    </source>
</evidence>
<dbReference type="OrthoDB" id="76567at2759"/>
<name>A0A0F4Z3Y2_RASE3</name>
<dbReference type="EMBL" id="LASV01000056">
    <property type="protein sequence ID" value="KKA24603.1"/>
    <property type="molecule type" value="Genomic_DNA"/>
</dbReference>
<dbReference type="AlphaFoldDB" id="A0A0F4Z3Y2"/>
<dbReference type="GeneID" id="25313701"/>
<accession>A0A0F4Z3Y2</accession>
<dbReference type="Proteomes" id="UP000053958">
    <property type="component" value="Unassembled WGS sequence"/>
</dbReference>
<dbReference type="STRING" id="1408163.A0A0F4Z3Y2"/>
<organism evidence="2 3">
    <name type="scientific">Rasamsonia emersonii (strain ATCC 16479 / CBS 393.64 / IMI 116815)</name>
    <dbReference type="NCBI Taxonomy" id="1408163"/>
    <lineage>
        <taxon>Eukaryota</taxon>
        <taxon>Fungi</taxon>
        <taxon>Dikarya</taxon>
        <taxon>Ascomycota</taxon>
        <taxon>Pezizomycotina</taxon>
        <taxon>Eurotiomycetes</taxon>
        <taxon>Eurotiomycetidae</taxon>
        <taxon>Eurotiales</taxon>
        <taxon>Trichocomaceae</taxon>
        <taxon>Rasamsonia</taxon>
    </lineage>
</organism>
<reference evidence="2 3" key="1">
    <citation type="submission" date="2015-04" db="EMBL/GenBank/DDBJ databases">
        <authorList>
            <person name="Heijne W.H."/>
            <person name="Fedorova N.D."/>
            <person name="Nierman W.C."/>
            <person name="Vollebregt A.W."/>
            <person name="Zhao Z."/>
            <person name="Wu L."/>
            <person name="Kumar M."/>
            <person name="Stam H."/>
            <person name="van den Berg M.A."/>
            <person name="Pel H.J."/>
        </authorList>
    </citation>
    <scope>NUCLEOTIDE SEQUENCE [LARGE SCALE GENOMIC DNA]</scope>
    <source>
        <strain evidence="2 3">CBS 393.64</strain>
    </source>
</reference>
<protein>
    <submittedName>
        <fullName evidence="2">Uncharacterized protein</fullName>
    </submittedName>
</protein>
<keyword evidence="3" id="KW-1185">Reference proteome</keyword>